<dbReference type="PANTHER" id="PTHR12126:SF11">
    <property type="entry name" value="NADH DEHYDROGENASE [UBIQUINONE] 1 ALPHA SUBCOMPLEX SUBUNIT 9, MITOCHONDRIAL"/>
    <property type="match status" value="1"/>
</dbReference>
<dbReference type="GO" id="GO:0044877">
    <property type="term" value="F:protein-containing complex binding"/>
    <property type="evidence" value="ECO:0007669"/>
    <property type="project" value="TreeGrafter"/>
</dbReference>
<dbReference type="AlphaFoldDB" id="A0A5J5F9J7"/>
<evidence type="ECO:0000313" key="2">
    <source>
        <dbReference type="EMBL" id="KAA8913923.1"/>
    </source>
</evidence>
<dbReference type="InParanoid" id="A0A5J5F9J7"/>
<evidence type="ECO:0000259" key="1">
    <source>
        <dbReference type="Pfam" id="PF01370"/>
    </source>
</evidence>
<dbReference type="PANTHER" id="PTHR12126">
    <property type="entry name" value="NADH-UBIQUINONE OXIDOREDUCTASE 39 KDA SUBUNIT-RELATED"/>
    <property type="match status" value="1"/>
</dbReference>
<organism evidence="2 3">
    <name type="scientific">Sphaerosporella brunnea</name>
    <dbReference type="NCBI Taxonomy" id="1250544"/>
    <lineage>
        <taxon>Eukaryota</taxon>
        <taxon>Fungi</taxon>
        <taxon>Dikarya</taxon>
        <taxon>Ascomycota</taxon>
        <taxon>Pezizomycotina</taxon>
        <taxon>Pezizomycetes</taxon>
        <taxon>Pezizales</taxon>
        <taxon>Pyronemataceae</taxon>
        <taxon>Sphaerosporella</taxon>
    </lineage>
</organism>
<protein>
    <submittedName>
        <fullName evidence="2">Putative NADH-ubiquinone oxidoreductase 39 kDa subunit</fullName>
    </submittedName>
</protein>
<keyword evidence="3" id="KW-1185">Reference proteome</keyword>
<name>A0A5J5F9J7_9PEZI</name>
<gene>
    <name evidence="2" type="ORF">FN846DRAFT_984720</name>
</gene>
<dbReference type="EMBL" id="VXIS01000011">
    <property type="protein sequence ID" value="KAA8913923.1"/>
    <property type="molecule type" value="Genomic_DNA"/>
</dbReference>
<dbReference type="InterPro" id="IPR051207">
    <property type="entry name" value="ComplexI_NDUFA9_subunit"/>
</dbReference>
<dbReference type="Proteomes" id="UP000326924">
    <property type="component" value="Unassembled WGS sequence"/>
</dbReference>
<evidence type="ECO:0000313" key="3">
    <source>
        <dbReference type="Proteomes" id="UP000326924"/>
    </source>
</evidence>
<dbReference type="SUPFAM" id="SSF51735">
    <property type="entry name" value="NAD(P)-binding Rossmann-fold domains"/>
    <property type="match status" value="1"/>
</dbReference>
<dbReference type="InterPro" id="IPR001509">
    <property type="entry name" value="Epimerase_deHydtase"/>
</dbReference>
<dbReference type="GO" id="GO:0005739">
    <property type="term" value="C:mitochondrion"/>
    <property type="evidence" value="ECO:0007669"/>
    <property type="project" value="TreeGrafter"/>
</dbReference>
<comment type="caution">
    <text evidence="2">The sequence shown here is derived from an EMBL/GenBank/DDBJ whole genome shotgun (WGS) entry which is preliminary data.</text>
</comment>
<dbReference type="Gene3D" id="3.40.50.720">
    <property type="entry name" value="NAD(P)-binding Rossmann-like Domain"/>
    <property type="match status" value="1"/>
</dbReference>
<proteinExistence type="predicted"/>
<sequence length="382" mass="43397">MQRCCSSVLPRLAAPAKAAAPISATPARKSIHDIAITRTGKPIIRVPGGGRSSLGGHTVTVFGASGFLGRYIVNRLARVGCNVIVPYREEMAKRHLKVSGDLGRVNFIEFDLRNTQSIEESVRHSDIVFNLIGRDYPTKNFSFEDVHIEGTQRIVESVAKYDVDRYIHISSYNADPRSPSEFFSTKGQGEVEARAIFPETTIVRPAPMYGFEDRLLHSLASGRDFLSANGRKQKFWPVHVIDVGRALEAIAYDDHTAGQTFELYGPREYSKEQIAHLIAKMILKEWPHINLPKAIAKPLAGALNKLWWPTYCADDIEREFIDQAIDRTAKTFADLNLTPVELDEVAFHYLRDYRSNRYYDLPPMTEREKREERKYMHVIEDM</sequence>
<keyword evidence="2" id="KW-0830">Ubiquinone</keyword>
<dbReference type="CDD" id="cd05271">
    <property type="entry name" value="NDUFA9_like_SDR_a"/>
    <property type="match status" value="1"/>
</dbReference>
<dbReference type="FunFam" id="3.40.50.720:FF:000358">
    <property type="entry name" value="NADH-ubiquinone oxidoreductase 39 kDa subunit"/>
    <property type="match status" value="1"/>
</dbReference>
<reference evidence="2 3" key="1">
    <citation type="submission" date="2019-09" db="EMBL/GenBank/DDBJ databases">
        <title>Draft genome of the ectomycorrhizal ascomycete Sphaerosporella brunnea.</title>
        <authorList>
            <consortium name="DOE Joint Genome Institute"/>
            <person name="Benucci G.M."/>
            <person name="Marozzi G."/>
            <person name="Antonielli L."/>
            <person name="Sanchez S."/>
            <person name="Marco P."/>
            <person name="Wang X."/>
            <person name="Falini L.B."/>
            <person name="Barry K."/>
            <person name="Haridas S."/>
            <person name="Lipzen A."/>
            <person name="Labutti K."/>
            <person name="Grigoriev I.V."/>
            <person name="Murat C."/>
            <person name="Martin F."/>
            <person name="Albertini E."/>
            <person name="Donnini D."/>
            <person name="Bonito G."/>
        </authorList>
    </citation>
    <scope>NUCLEOTIDE SEQUENCE [LARGE SCALE GENOMIC DNA]</scope>
    <source>
        <strain evidence="2 3">Sb_GMNB300</strain>
    </source>
</reference>
<dbReference type="InterPro" id="IPR036291">
    <property type="entry name" value="NAD(P)-bd_dom_sf"/>
</dbReference>
<feature type="domain" description="NAD-dependent epimerase/dehydratase" evidence="1">
    <location>
        <begin position="59"/>
        <end position="179"/>
    </location>
</feature>
<accession>A0A5J5F9J7</accession>
<dbReference type="OrthoDB" id="275457at2759"/>
<dbReference type="Pfam" id="PF01370">
    <property type="entry name" value="Epimerase"/>
    <property type="match status" value="1"/>
</dbReference>